<accession>A0A2T5HVC1</accession>
<name>A0A2T5HVC1_9RHOB</name>
<organism evidence="3 4">
    <name type="scientific">Celeribacter persicus</name>
    <dbReference type="NCBI Taxonomy" id="1651082"/>
    <lineage>
        <taxon>Bacteria</taxon>
        <taxon>Pseudomonadati</taxon>
        <taxon>Pseudomonadota</taxon>
        <taxon>Alphaproteobacteria</taxon>
        <taxon>Rhodobacterales</taxon>
        <taxon>Roseobacteraceae</taxon>
        <taxon>Celeribacter</taxon>
    </lineage>
</organism>
<evidence type="ECO:0000313" key="4">
    <source>
        <dbReference type="Proteomes" id="UP000244077"/>
    </source>
</evidence>
<reference evidence="3 4" key="1">
    <citation type="submission" date="2018-04" db="EMBL/GenBank/DDBJ databases">
        <title>Genomic Encyclopedia of Archaeal and Bacterial Type Strains, Phase II (KMG-II): from individual species to whole genera.</title>
        <authorList>
            <person name="Goeker M."/>
        </authorList>
    </citation>
    <scope>NUCLEOTIDE SEQUENCE [LARGE SCALE GENOMIC DNA]</scope>
    <source>
        <strain evidence="3 4">DSM 100434</strain>
    </source>
</reference>
<evidence type="ECO:0000256" key="2">
    <source>
        <dbReference type="SAM" id="SignalP"/>
    </source>
</evidence>
<feature type="compositionally biased region" description="Low complexity" evidence="1">
    <location>
        <begin position="81"/>
        <end position="104"/>
    </location>
</feature>
<keyword evidence="2" id="KW-0732">Signal</keyword>
<dbReference type="PROSITE" id="PS51257">
    <property type="entry name" value="PROKAR_LIPOPROTEIN"/>
    <property type="match status" value="1"/>
</dbReference>
<dbReference type="RefSeq" id="WP_107814533.1">
    <property type="nucleotide sequence ID" value="NZ_QAOH01000001.1"/>
</dbReference>
<feature type="region of interest" description="Disordered" evidence="1">
    <location>
        <begin position="205"/>
        <end position="225"/>
    </location>
</feature>
<dbReference type="OrthoDB" id="7951357at2"/>
<feature type="signal peptide" evidence="2">
    <location>
        <begin position="1"/>
        <end position="15"/>
    </location>
</feature>
<feature type="chain" id="PRO_5015586075" description="Excalibur calcium-binding domain-containing protein" evidence="2">
    <location>
        <begin position="16"/>
        <end position="241"/>
    </location>
</feature>
<dbReference type="AlphaFoldDB" id="A0A2T5HVC1"/>
<feature type="region of interest" description="Disordered" evidence="1">
    <location>
        <begin position="80"/>
        <end position="104"/>
    </location>
</feature>
<dbReference type="Proteomes" id="UP000244077">
    <property type="component" value="Unassembled WGS sequence"/>
</dbReference>
<evidence type="ECO:0000256" key="1">
    <source>
        <dbReference type="SAM" id="MobiDB-lite"/>
    </source>
</evidence>
<proteinExistence type="predicted"/>
<comment type="caution">
    <text evidence="3">The sequence shown here is derived from an EMBL/GenBank/DDBJ whole genome shotgun (WGS) entry which is preliminary data.</text>
</comment>
<evidence type="ECO:0000313" key="3">
    <source>
        <dbReference type="EMBL" id="PTQ75504.1"/>
    </source>
</evidence>
<sequence length="241" mass="24658">MRRASFVLISLAALAACQTAVPDSGAGVGFGSYAEYQAQREAELIANGEGTSRVSGATSGLDTQAISNEALEGIAAAESGATTPANASTPVAATSTPSSTATPSAVSNAMGISAENSFDAVASERSIEEDKAFVEANKEAYVTIQPTNLPSRPVSDAGTIVEFALSTTNTVGQALYSRLIPGADARAARNCAKYASPDLAQEYFLKNGGPEKNPQGLDPDGDGFACSWDPAPFRLAAKARQ</sequence>
<keyword evidence="4" id="KW-1185">Reference proteome</keyword>
<protein>
    <recommendedName>
        <fullName evidence="5">Excalibur calcium-binding domain-containing protein</fullName>
    </recommendedName>
</protein>
<gene>
    <name evidence="3" type="ORF">C8N42_10142</name>
</gene>
<evidence type="ECO:0008006" key="5">
    <source>
        <dbReference type="Google" id="ProtNLM"/>
    </source>
</evidence>
<dbReference type="EMBL" id="QAOH01000001">
    <property type="protein sequence ID" value="PTQ75504.1"/>
    <property type="molecule type" value="Genomic_DNA"/>
</dbReference>